<feature type="transmembrane region" description="Helical" evidence="1">
    <location>
        <begin position="176"/>
        <end position="193"/>
    </location>
</feature>
<feature type="transmembrane region" description="Helical" evidence="1">
    <location>
        <begin position="200"/>
        <end position="219"/>
    </location>
</feature>
<dbReference type="InterPro" id="IPR006726">
    <property type="entry name" value="PHBA_efflux_AaeB/fusaric-R"/>
</dbReference>
<keyword evidence="1" id="KW-0812">Transmembrane</keyword>
<name>A0ABZ1E2F8_9RHOB</name>
<sequence length="338" mass="35187">MIRFAADSVPAKALRLFLAAIIALSIAELLGFHNTYWAAMPVFVIAQPLREDMVVRGILRVIGTLAGAGIGLLALIYLGNPVAIGLAVGVTAAIGTGLAYRIGTTYSYGFTLMAFSCGVVVMPSLGLGANDIALALERIWCTLIGVACITLVSWSFTPSRHGPIPPRPMPPSTQQLILRMAFAATACTIGTAATGLTMNFAIMSGALAMTVFSAVIGSMTDPRPIIRWLVPGVIMGVCAAVVYRSIIDSLGLNQPQIYILAILFVAAGALLRAHPKTAAPALDCNMCFLLAGEAGAVGHSFELTALGACGMVCGTLLVAGPLHFIASLRDRERTQAAS</sequence>
<feature type="transmembrane region" description="Helical" evidence="1">
    <location>
        <begin position="106"/>
        <end position="127"/>
    </location>
</feature>
<keyword evidence="1" id="KW-1133">Transmembrane helix</keyword>
<proteinExistence type="predicted"/>
<dbReference type="Pfam" id="PF04632">
    <property type="entry name" value="FUSC"/>
    <property type="match status" value="1"/>
</dbReference>
<dbReference type="EMBL" id="CP135443">
    <property type="protein sequence ID" value="WRY34646.1"/>
    <property type="molecule type" value="Genomic_DNA"/>
</dbReference>
<keyword evidence="1" id="KW-0472">Membrane</keyword>
<protein>
    <submittedName>
        <fullName evidence="2">FUSC family protein</fullName>
    </submittedName>
</protein>
<feature type="transmembrane region" description="Helical" evidence="1">
    <location>
        <begin position="139"/>
        <end position="156"/>
    </location>
</feature>
<reference evidence="2 3" key="1">
    <citation type="submission" date="2023-09" db="EMBL/GenBank/DDBJ databases">
        <title>Thioclava shenzhenensis sp. nov., a multidrug resistant bacteria-antagonizing species isolated from coastal seawater.</title>
        <authorList>
            <person name="Long M."/>
        </authorList>
    </citation>
    <scope>NUCLEOTIDE SEQUENCE [LARGE SCALE GENOMIC DNA]</scope>
    <source>
        <strain evidence="2 3">FTW29</strain>
    </source>
</reference>
<organism evidence="2 3">
    <name type="scientific">Thioclava litoralis</name>
    <dbReference type="NCBI Taxonomy" id="3076557"/>
    <lineage>
        <taxon>Bacteria</taxon>
        <taxon>Pseudomonadati</taxon>
        <taxon>Pseudomonadota</taxon>
        <taxon>Alphaproteobacteria</taxon>
        <taxon>Rhodobacterales</taxon>
        <taxon>Paracoccaceae</taxon>
        <taxon>Thioclava</taxon>
    </lineage>
</organism>
<gene>
    <name evidence="2" type="ORF">RPE78_04955</name>
</gene>
<dbReference type="RefSeq" id="WP_406721393.1">
    <property type="nucleotide sequence ID" value="NZ_CP135443.1"/>
</dbReference>
<evidence type="ECO:0000313" key="3">
    <source>
        <dbReference type="Proteomes" id="UP001623290"/>
    </source>
</evidence>
<dbReference type="Proteomes" id="UP001623290">
    <property type="component" value="Chromosome"/>
</dbReference>
<evidence type="ECO:0000313" key="2">
    <source>
        <dbReference type="EMBL" id="WRY34646.1"/>
    </source>
</evidence>
<feature type="transmembrane region" description="Helical" evidence="1">
    <location>
        <begin position="255"/>
        <end position="273"/>
    </location>
</feature>
<feature type="transmembrane region" description="Helical" evidence="1">
    <location>
        <begin position="305"/>
        <end position="326"/>
    </location>
</feature>
<feature type="transmembrane region" description="Helical" evidence="1">
    <location>
        <begin position="82"/>
        <end position="100"/>
    </location>
</feature>
<accession>A0ABZ1E2F8</accession>
<keyword evidence="3" id="KW-1185">Reference proteome</keyword>
<feature type="transmembrane region" description="Helical" evidence="1">
    <location>
        <begin position="12"/>
        <end position="33"/>
    </location>
</feature>
<feature type="transmembrane region" description="Helical" evidence="1">
    <location>
        <begin position="53"/>
        <end position="75"/>
    </location>
</feature>
<feature type="transmembrane region" description="Helical" evidence="1">
    <location>
        <begin position="225"/>
        <end position="243"/>
    </location>
</feature>
<evidence type="ECO:0000256" key="1">
    <source>
        <dbReference type="SAM" id="Phobius"/>
    </source>
</evidence>